<protein>
    <submittedName>
        <fullName evidence="6">LysR family transcriptional regulator</fullName>
    </submittedName>
</protein>
<dbReference type="FunFam" id="3.40.190.290:FF:000001">
    <property type="entry name" value="Transcriptional regulator, LysR family"/>
    <property type="match status" value="1"/>
</dbReference>
<dbReference type="Gene3D" id="3.40.190.290">
    <property type="match status" value="1"/>
</dbReference>
<evidence type="ECO:0000313" key="6">
    <source>
        <dbReference type="EMBL" id="RMC38020.1"/>
    </source>
</evidence>
<dbReference type="SUPFAM" id="SSF53850">
    <property type="entry name" value="Periplasmic binding protein-like II"/>
    <property type="match status" value="1"/>
</dbReference>
<proteinExistence type="inferred from homology"/>
<comment type="similarity">
    <text evidence="1">Belongs to the LysR transcriptional regulatory family.</text>
</comment>
<dbReference type="InterPro" id="IPR036388">
    <property type="entry name" value="WH-like_DNA-bd_sf"/>
</dbReference>
<keyword evidence="2" id="KW-0805">Transcription regulation</keyword>
<gene>
    <name evidence="6" type="ORF">C9E81_00690</name>
</gene>
<dbReference type="Gene3D" id="1.10.10.10">
    <property type="entry name" value="Winged helix-like DNA-binding domain superfamily/Winged helix DNA-binding domain"/>
    <property type="match status" value="1"/>
</dbReference>
<evidence type="ECO:0000256" key="4">
    <source>
        <dbReference type="ARBA" id="ARBA00023163"/>
    </source>
</evidence>
<dbReference type="Proteomes" id="UP000273516">
    <property type="component" value="Unassembled WGS sequence"/>
</dbReference>
<dbReference type="InterPro" id="IPR058163">
    <property type="entry name" value="LysR-type_TF_proteobact-type"/>
</dbReference>
<evidence type="ECO:0000256" key="3">
    <source>
        <dbReference type="ARBA" id="ARBA00023125"/>
    </source>
</evidence>
<evidence type="ECO:0000256" key="2">
    <source>
        <dbReference type="ARBA" id="ARBA00023015"/>
    </source>
</evidence>
<dbReference type="PANTHER" id="PTHR30537:SF5">
    <property type="entry name" value="HTH-TYPE TRANSCRIPTIONAL ACTIVATOR TTDR-RELATED"/>
    <property type="match status" value="1"/>
</dbReference>
<dbReference type="SUPFAM" id="SSF46785">
    <property type="entry name" value="Winged helix' DNA-binding domain"/>
    <property type="match status" value="1"/>
</dbReference>
<dbReference type="FunFam" id="1.10.10.10:FF:000001">
    <property type="entry name" value="LysR family transcriptional regulator"/>
    <property type="match status" value="1"/>
</dbReference>
<dbReference type="RefSeq" id="WP_122110404.1">
    <property type="nucleotide sequence ID" value="NZ_QOKZ01000001.1"/>
</dbReference>
<organism evidence="6 7">
    <name type="scientific">Paracoccus alkanivorans</name>
    <dbReference type="NCBI Taxonomy" id="2116655"/>
    <lineage>
        <taxon>Bacteria</taxon>
        <taxon>Pseudomonadati</taxon>
        <taxon>Pseudomonadota</taxon>
        <taxon>Alphaproteobacteria</taxon>
        <taxon>Rhodobacterales</taxon>
        <taxon>Paracoccaceae</taxon>
        <taxon>Paracoccus</taxon>
    </lineage>
</organism>
<dbReference type="GO" id="GO:0006351">
    <property type="term" value="P:DNA-templated transcription"/>
    <property type="evidence" value="ECO:0007669"/>
    <property type="project" value="TreeGrafter"/>
</dbReference>
<dbReference type="EMBL" id="QOKZ01000001">
    <property type="protein sequence ID" value="RMC38020.1"/>
    <property type="molecule type" value="Genomic_DNA"/>
</dbReference>
<dbReference type="Pfam" id="PF03466">
    <property type="entry name" value="LysR_substrate"/>
    <property type="match status" value="1"/>
</dbReference>
<evidence type="ECO:0000256" key="1">
    <source>
        <dbReference type="ARBA" id="ARBA00009437"/>
    </source>
</evidence>
<comment type="caution">
    <text evidence="6">The sequence shown here is derived from an EMBL/GenBank/DDBJ whole genome shotgun (WGS) entry which is preliminary data.</text>
</comment>
<dbReference type="PROSITE" id="PS50931">
    <property type="entry name" value="HTH_LYSR"/>
    <property type="match status" value="1"/>
</dbReference>
<accession>A0A3M0MQP7</accession>
<keyword evidence="3" id="KW-0238">DNA-binding</keyword>
<evidence type="ECO:0000259" key="5">
    <source>
        <dbReference type="PROSITE" id="PS50931"/>
    </source>
</evidence>
<sequence>MRESDLAFFVLLARRESFSDTARDLGISASAVSRRLARLEDRLGVRLMNRTTRRVSLTGEGEVYFSEALRIMGDIATLEQNLSQARDVPSGMLRINATLGFSRAYLAPAASAFKQEFPDVDVQLILTDAPLNLVEEGIDLGIRFGTPAASRMIMRLIQRNRRFMCASPSYFRRHGIPQTLAEVQRHNCIVLRQDYDAYDIWRFDDVRSEAPSIKVGGGLSTNDGEIALGWVLDGHGIMLRSEWDISHHVREGRLRVILPQYRQTANIAAVYPERHNLSAKVRVFVDFLAARVRKANSRNPLQLTGADIGTRTGSLRTR</sequence>
<feature type="domain" description="HTH lysR-type" evidence="5">
    <location>
        <begin position="1"/>
        <end position="58"/>
    </location>
</feature>
<keyword evidence="4" id="KW-0804">Transcription</keyword>
<dbReference type="InterPro" id="IPR005119">
    <property type="entry name" value="LysR_subst-bd"/>
</dbReference>
<reference evidence="6 7" key="1">
    <citation type="submission" date="2018-07" db="EMBL/GenBank/DDBJ databases">
        <authorList>
            <person name="Zhang Y."/>
            <person name="Wang L."/>
            <person name="Ma S."/>
        </authorList>
    </citation>
    <scope>NUCLEOTIDE SEQUENCE [LARGE SCALE GENOMIC DNA]</scope>
    <source>
        <strain evidence="6 7">4-2</strain>
    </source>
</reference>
<dbReference type="PANTHER" id="PTHR30537">
    <property type="entry name" value="HTH-TYPE TRANSCRIPTIONAL REGULATOR"/>
    <property type="match status" value="1"/>
</dbReference>
<dbReference type="Pfam" id="PF00126">
    <property type="entry name" value="HTH_1"/>
    <property type="match status" value="1"/>
</dbReference>
<dbReference type="OrthoDB" id="9813056at2"/>
<dbReference type="InterPro" id="IPR036390">
    <property type="entry name" value="WH_DNA-bd_sf"/>
</dbReference>
<dbReference type="AlphaFoldDB" id="A0A3M0MQP7"/>
<dbReference type="GO" id="GO:0003700">
    <property type="term" value="F:DNA-binding transcription factor activity"/>
    <property type="evidence" value="ECO:0007669"/>
    <property type="project" value="InterPro"/>
</dbReference>
<dbReference type="CDD" id="cd08479">
    <property type="entry name" value="PBP2_CrgA_like_9"/>
    <property type="match status" value="1"/>
</dbReference>
<evidence type="ECO:0000313" key="7">
    <source>
        <dbReference type="Proteomes" id="UP000273516"/>
    </source>
</evidence>
<name>A0A3M0MQP7_9RHOB</name>
<dbReference type="GO" id="GO:0043565">
    <property type="term" value="F:sequence-specific DNA binding"/>
    <property type="evidence" value="ECO:0007669"/>
    <property type="project" value="TreeGrafter"/>
</dbReference>
<dbReference type="InterPro" id="IPR000847">
    <property type="entry name" value="LysR_HTH_N"/>
</dbReference>
<keyword evidence="7" id="KW-1185">Reference proteome</keyword>